<evidence type="ECO:0000313" key="12">
    <source>
        <dbReference type="EMBL" id="KAJ3489810.1"/>
    </source>
</evidence>
<keyword evidence="6" id="KW-0413">Isomerase</keyword>
<proteinExistence type="inferred from homology"/>
<keyword evidence="13" id="KW-1185">Reference proteome</keyword>
<dbReference type="SMART" id="SM00490">
    <property type="entry name" value="HELICc"/>
    <property type="match status" value="1"/>
</dbReference>
<keyword evidence="2" id="KW-0547">Nucleotide-binding</keyword>
<feature type="compositionally biased region" description="Basic residues" evidence="9">
    <location>
        <begin position="642"/>
        <end position="652"/>
    </location>
</feature>
<dbReference type="Gene3D" id="3.40.50.300">
    <property type="entry name" value="P-loop containing nucleotide triphosphate hydrolases"/>
    <property type="match status" value="2"/>
</dbReference>
<evidence type="ECO:0000256" key="9">
    <source>
        <dbReference type="SAM" id="MobiDB-lite"/>
    </source>
</evidence>
<feature type="compositionally biased region" description="Polar residues" evidence="9">
    <location>
        <begin position="856"/>
        <end position="867"/>
    </location>
</feature>
<evidence type="ECO:0000256" key="2">
    <source>
        <dbReference type="ARBA" id="ARBA00022741"/>
    </source>
</evidence>
<dbReference type="PROSITE" id="PS51194">
    <property type="entry name" value="HELICASE_CTER"/>
    <property type="match status" value="1"/>
</dbReference>
<comment type="catalytic activity">
    <reaction evidence="7">
        <text>Couples ATP hydrolysis with the unwinding of duplex DNA by translocating in the 3'-5' direction.</text>
        <dbReference type="EC" id="5.6.2.4"/>
    </reaction>
</comment>
<accession>A0AAD5VF49</accession>
<dbReference type="AlphaFoldDB" id="A0AAD5VF49"/>
<dbReference type="Proteomes" id="UP001212997">
    <property type="component" value="Unassembled WGS sequence"/>
</dbReference>
<dbReference type="GO" id="GO:0003677">
    <property type="term" value="F:DNA binding"/>
    <property type="evidence" value="ECO:0007669"/>
    <property type="project" value="UniProtKB-KW"/>
</dbReference>
<dbReference type="GO" id="GO:0005694">
    <property type="term" value="C:chromosome"/>
    <property type="evidence" value="ECO:0007669"/>
    <property type="project" value="TreeGrafter"/>
</dbReference>
<dbReference type="CDD" id="cd17920">
    <property type="entry name" value="DEXHc_RecQ"/>
    <property type="match status" value="1"/>
</dbReference>
<feature type="domain" description="Helicase C-terminal" evidence="11">
    <location>
        <begin position="251"/>
        <end position="425"/>
    </location>
</feature>
<organism evidence="12 13">
    <name type="scientific">Meripilus lineatus</name>
    <dbReference type="NCBI Taxonomy" id="2056292"/>
    <lineage>
        <taxon>Eukaryota</taxon>
        <taxon>Fungi</taxon>
        <taxon>Dikarya</taxon>
        <taxon>Basidiomycota</taxon>
        <taxon>Agaricomycotina</taxon>
        <taxon>Agaricomycetes</taxon>
        <taxon>Polyporales</taxon>
        <taxon>Meripilaceae</taxon>
        <taxon>Meripilus</taxon>
    </lineage>
</organism>
<dbReference type="CDD" id="cd18787">
    <property type="entry name" value="SF2_C_DEAD"/>
    <property type="match status" value="1"/>
</dbReference>
<dbReference type="GO" id="GO:0005524">
    <property type="term" value="F:ATP binding"/>
    <property type="evidence" value="ECO:0007669"/>
    <property type="project" value="UniProtKB-KW"/>
</dbReference>
<evidence type="ECO:0000256" key="4">
    <source>
        <dbReference type="ARBA" id="ARBA00022840"/>
    </source>
</evidence>
<name>A0AAD5VF49_9APHY</name>
<gene>
    <name evidence="12" type="ORF">NLI96_g1844</name>
</gene>
<dbReference type="SUPFAM" id="SSF52540">
    <property type="entry name" value="P-loop containing nucleoside triphosphate hydrolases"/>
    <property type="match status" value="1"/>
</dbReference>
<dbReference type="SMART" id="SM00487">
    <property type="entry name" value="DEXDc"/>
    <property type="match status" value="1"/>
</dbReference>
<dbReference type="InterPro" id="IPR014001">
    <property type="entry name" value="Helicase_ATP-bd"/>
</dbReference>
<dbReference type="PROSITE" id="PS51192">
    <property type="entry name" value="HELICASE_ATP_BIND_1"/>
    <property type="match status" value="1"/>
</dbReference>
<dbReference type="InterPro" id="IPR011545">
    <property type="entry name" value="DEAD/DEAH_box_helicase_dom"/>
</dbReference>
<evidence type="ECO:0000313" key="13">
    <source>
        <dbReference type="Proteomes" id="UP001212997"/>
    </source>
</evidence>
<feature type="compositionally biased region" description="Polar residues" evidence="9">
    <location>
        <begin position="713"/>
        <end position="723"/>
    </location>
</feature>
<feature type="region of interest" description="Disordered" evidence="9">
    <location>
        <begin position="856"/>
        <end position="876"/>
    </location>
</feature>
<keyword evidence="3" id="KW-0378">Hydrolase</keyword>
<dbReference type="InterPro" id="IPR002464">
    <property type="entry name" value="DNA/RNA_helicase_DEAH_CS"/>
</dbReference>
<dbReference type="EMBL" id="JANAWD010000038">
    <property type="protein sequence ID" value="KAJ3489810.1"/>
    <property type="molecule type" value="Genomic_DNA"/>
</dbReference>
<evidence type="ECO:0000256" key="5">
    <source>
        <dbReference type="ARBA" id="ARBA00023125"/>
    </source>
</evidence>
<keyword evidence="4" id="KW-0067">ATP-binding</keyword>
<evidence type="ECO:0000256" key="3">
    <source>
        <dbReference type="ARBA" id="ARBA00022801"/>
    </source>
</evidence>
<comment type="similarity">
    <text evidence="1">Belongs to the helicase family. RecQ subfamily.</text>
</comment>
<dbReference type="GO" id="GO:0043138">
    <property type="term" value="F:3'-5' DNA helicase activity"/>
    <property type="evidence" value="ECO:0007669"/>
    <property type="project" value="UniProtKB-EC"/>
</dbReference>
<dbReference type="GO" id="GO:0005737">
    <property type="term" value="C:cytoplasm"/>
    <property type="evidence" value="ECO:0007669"/>
    <property type="project" value="TreeGrafter"/>
</dbReference>
<evidence type="ECO:0000256" key="7">
    <source>
        <dbReference type="ARBA" id="ARBA00034617"/>
    </source>
</evidence>
<comment type="caution">
    <text evidence="12">The sequence shown here is derived from an EMBL/GenBank/DDBJ whole genome shotgun (WGS) entry which is preliminary data.</text>
</comment>
<feature type="region of interest" description="Disordered" evidence="9">
    <location>
        <begin position="769"/>
        <end position="811"/>
    </location>
</feature>
<feature type="compositionally biased region" description="Low complexity" evidence="9">
    <location>
        <begin position="629"/>
        <end position="641"/>
    </location>
</feature>
<evidence type="ECO:0000256" key="8">
    <source>
        <dbReference type="ARBA" id="ARBA00034808"/>
    </source>
</evidence>
<protein>
    <recommendedName>
        <fullName evidence="8">DNA 3'-5' helicase</fullName>
        <ecNumber evidence="8">5.6.2.4</ecNumber>
    </recommendedName>
</protein>
<dbReference type="Pfam" id="PF00271">
    <property type="entry name" value="Helicase_C"/>
    <property type="match status" value="1"/>
</dbReference>
<dbReference type="EC" id="5.6.2.4" evidence="8"/>
<dbReference type="PANTHER" id="PTHR13710">
    <property type="entry name" value="DNA HELICASE RECQ FAMILY MEMBER"/>
    <property type="match status" value="1"/>
</dbReference>
<dbReference type="PANTHER" id="PTHR13710:SF105">
    <property type="entry name" value="ATP-DEPENDENT DNA HELICASE Q1"/>
    <property type="match status" value="1"/>
</dbReference>
<dbReference type="InterPro" id="IPR027417">
    <property type="entry name" value="P-loop_NTPase"/>
</dbReference>
<dbReference type="GO" id="GO:0000724">
    <property type="term" value="P:double-strand break repair via homologous recombination"/>
    <property type="evidence" value="ECO:0007669"/>
    <property type="project" value="TreeGrafter"/>
</dbReference>
<feature type="domain" description="Helicase ATP-binding" evidence="10">
    <location>
        <begin position="38"/>
        <end position="215"/>
    </location>
</feature>
<feature type="region of interest" description="Disordered" evidence="9">
    <location>
        <begin position="603"/>
        <end position="733"/>
    </location>
</feature>
<keyword evidence="5" id="KW-0238">DNA-binding</keyword>
<reference evidence="12" key="1">
    <citation type="submission" date="2022-07" db="EMBL/GenBank/DDBJ databases">
        <title>Genome Sequence of Physisporinus lineatus.</title>
        <authorList>
            <person name="Buettner E."/>
        </authorList>
    </citation>
    <scope>NUCLEOTIDE SEQUENCE</scope>
    <source>
        <strain evidence="12">VT162</strain>
    </source>
</reference>
<dbReference type="GO" id="GO:0016787">
    <property type="term" value="F:hydrolase activity"/>
    <property type="evidence" value="ECO:0007669"/>
    <property type="project" value="UniProtKB-KW"/>
</dbReference>
<dbReference type="PROSITE" id="PS00690">
    <property type="entry name" value="DEAH_ATP_HELICASE"/>
    <property type="match status" value="1"/>
</dbReference>
<evidence type="ECO:0000259" key="11">
    <source>
        <dbReference type="PROSITE" id="PS51194"/>
    </source>
</evidence>
<evidence type="ECO:0000256" key="6">
    <source>
        <dbReference type="ARBA" id="ARBA00023235"/>
    </source>
</evidence>
<dbReference type="GO" id="GO:0009378">
    <property type="term" value="F:four-way junction helicase activity"/>
    <property type="evidence" value="ECO:0007669"/>
    <property type="project" value="TreeGrafter"/>
</dbReference>
<sequence length="876" mass="97909">MATTYLKLSEQDVLALKDAMKKKFRWDNEPRLFQLNAVRAQLEGIDVVIQAPTGAGKTAIAAGPHVWPTMKGRITIMVSPLLALEVEMVDTFRLKYGLRAICVNSENGGCTRAVQKQLLSGSIQVLLVSPEMLLSKIFTEKLLRQTKFTQNVGSVVIDEAHCISHWGSDFRKKYGEIGTLRAFLSPKIPFVAMSATLTPRVRRDIFSILHFSKGEYRFINVGNNRPNVSIAVRSCRHPLNSFQDLDFIFPPTIQNLSDIPKTWIYVDNITEGEKMADYLSALLESRNPNLHDSYNAIRPYNARLPPEYRTAAMEAFRKGEIRVLICTEAAGMGCDIPDIDLVIQWRVPATLSHLVQRAGRVARGAGHIGMAILLVERSIYSEASPAPPPELRIPVDDIPEFRGLGRGENENKDLLELREGEENVRTDWDLDTDDHGLRAFIFSRTCRRKVWLSAFEADQCESIMDPRSEPQNNNEFSVPCCDICAPELFKVVRPPIRRRGAPKSSTTKMPTRGKPDARAWDKLEEWRCQIYARDHRGAFYSSTAILDNKFIESLTSYGPLSPQQTSHLLRDKWPWWHRYENELLEFLLELPIEVLPLDVDPPLDADPKAAEPPSTTPLKAARTPRKATSKSTTSSPKVSIKTPRRPPKRAARPKLAMQQPESESDLCRQEPESLQGPIASGSTSTLAHPDHPSPPAALTSPTNSLPDLGSSGVAETTTPQSTKAPAIASQGLPPPEMFPPPYYAHPPNYYPYHPHYHFPAPFPAPSHHYLHSQPLPPHLHPHSSFPGTDSQAHHLPQTQPNPLSYPPGPSPMSYSHTQPQFPIMIPAPNLHDPRMPQSSMPYQHVYGMYPRVDPTGSHNTMMDSSAASMAPHTPQP</sequence>
<dbReference type="Pfam" id="PF00270">
    <property type="entry name" value="DEAD"/>
    <property type="match status" value="1"/>
</dbReference>
<evidence type="ECO:0000256" key="1">
    <source>
        <dbReference type="ARBA" id="ARBA00005446"/>
    </source>
</evidence>
<evidence type="ECO:0000259" key="10">
    <source>
        <dbReference type="PROSITE" id="PS51192"/>
    </source>
</evidence>
<dbReference type="InterPro" id="IPR001650">
    <property type="entry name" value="Helicase_C-like"/>
</dbReference>